<accession>A0A699JJ74</accession>
<evidence type="ECO:0000313" key="1">
    <source>
        <dbReference type="EMBL" id="GFA38080.1"/>
    </source>
</evidence>
<name>A0A699JJ74_TANCI</name>
<proteinExistence type="predicted"/>
<dbReference type="InterPro" id="IPR006984">
    <property type="entry name" value="Fcf1/UTP23"/>
</dbReference>
<dbReference type="AlphaFoldDB" id="A0A699JJ74"/>
<dbReference type="Gene3D" id="3.40.50.1010">
    <property type="entry name" value="5'-nuclease"/>
    <property type="match status" value="1"/>
</dbReference>
<protein>
    <submittedName>
        <fullName evidence="1">Uncharacterized protein</fullName>
    </submittedName>
</protein>
<sequence length="89" mass="9952">MVNTLNFFRKKILGRKVAFVATSCAVKETDFDDQVCDDALKSMKIKIIRCSHKGKSSELQCLTSTMAGGNEEGFIVATNEDVYVERLQE</sequence>
<feature type="non-terminal residue" evidence="1">
    <location>
        <position position="89"/>
    </location>
</feature>
<dbReference type="EMBL" id="BKCJ010414183">
    <property type="protein sequence ID" value="GFA38080.1"/>
    <property type="molecule type" value="Genomic_DNA"/>
</dbReference>
<comment type="caution">
    <text evidence="1">The sequence shown here is derived from an EMBL/GenBank/DDBJ whole genome shotgun (WGS) entry which is preliminary data.</text>
</comment>
<gene>
    <name evidence="1" type="ORF">Tci_610052</name>
</gene>
<reference evidence="1" key="1">
    <citation type="journal article" date="2019" name="Sci. Rep.">
        <title>Draft genome of Tanacetum cinerariifolium, the natural source of mosquito coil.</title>
        <authorList>
            <person name="Yamashiro T."/>
            <person name="Shiraishi A."/>
            <person name="Satake H."/>
            <person name="Nakayama K."/>
        </authorList>
    </citation>
    <scope>NUCLEOTIDE SEQUENCE</scope>
</reference>
<dbReference type="Pfam" id="PF04900">
    <property type="entry name" value="Fcf1"/>
    <property type="match status" value="1"/>
</dbReference>
<dbReference type="GO" id="GO:0032040">
    <property type="term" value="C:small-subunit processome"/>
    <property type="evidence" value="ECO:0007669"/>
    <property type="project" value="InterPro"/>
</dbReference>
<organism evidence="1">
    <name type="scientific">Tanacetum cinerariifolium</name>
    <name type="common">Dalmatian daisy</name>
    <name type="synonym">Chrysanthemum cinerariifolium</name>
    <dbReference type="NCBI Taxonomy" id="118510"/>
    <lineage>
        <taxon>Eukaryota</taxon>
        <taxon>Viridiplantae</taxon>
        <taxon>Streptophyta</taxon>
        <taxon>Embryophyta</taxon>
        <taxon>Tracheophyta</taxon>
        <taxon>Spermatophyta</taxon>
        <taxon>Magnoliopsida</taxon>
        <taxon>eudicotyledons</taxon>
        <taxon>Gunneridae</taxon>
        <taxon>Pentapetalae</taxon>
        <taxon>asterids</taxon>
        <taxon>campanulids</taxon>
        <taxon>Asterales</taxon>
        <taxon>Asteraceae</taxon>
        <taxon>Asteroideae</taxon>
        <taxon>Anthemideae</taxon>
        <taxon>Anthemidinae</taxon>
        <taxon>Tanacetum</taxon>
    </lineage>
</organism>